<evidence type="ECO:0000313" key="3">
    <source>
        <dbReference type="Proteomes" id="UP000044602"/>
    </source>
</evidence>
<dbReference type="STRING" id="100787.A0A0G4KT77"/>
<accession>A0A0G4KT77</accession>
<gene>
    <name evidence="2" type="ORF">BN1708_010704</name>
</gene>
<reference evidence="2 3" key="1">
    <citation type="submission" date="2015-05" db="EMBL/GenBank/DDBJ databases">
        <authorList>
            <person name="Wang D.B."/>
            <person name="Wang M."/>
        </authorList>
    </citation>
    <scope>NUCLEOTIDE SEQUENCE [LARGE SCALE GENOMIC DNA]</scope>
    <source>
        <strain evidence="2">VL1</strain>
    </source>
</reference>
<evidence type="ECO:0000256" key="1">
    <source>
        <dbReference type="SAM" id="MobiDB-lite"/>
    </source>
</evidence>
<evidence type="ECO:0000313" key="2">
    <source>
        <dbReference type="EMBL" id="CRK13003.1"/>
    </source>
</evidence>
<protein>
    <submittedName>
        <fullName evidence="2">Uncharacterized protein</fullName>
    </submittedName>
</protein>
<name>A0A0G4KT77_VERLO</name>
<dbReference type="Proteomes" id="UP000044602">
    <property type="component" value="Unassembled WGS sequence"/>
</dbReference>
<keyword evidence="3" id="KW-1185">Reference proteome</keyword>
<sequence>MESNSLQQAQQQPPPPHQPQPSRHLHLAHLHALIPPPSPSPTPPLRTAASTPMSSPGLFSPSNPRPRHNYPGHAASDSNTPVQEVSSPYLHPLQHHKVREYVQTDIGPPKSSLFRLDLALLLTHAAGRTRP</sequence>
<feature type="region of interest" description="Disordered" evidence="1">
    <location>
        <begin position="1"/>
        <end position="85"/>
    </location>
</feature>
<dbReference type="AlphaFoldDB" id="A0A0G4KT77"/>
<organism evidence="2 3">
    <name type="scientific">Verticillium longisporum</name>
    <name type="common">Verticillium dahliae var. longisporum</name>
    <dbReference type="NCBI Taxonomy" id="100787"/>
    <lineage>
        <taxon>Eukaryota</taxon>
        <taxon>Fungi</taxon>
        <taxon>Dikarya</taxon>
        <taxon>Ascomycota</taxon>
        <taxon>Pezizomycotina</taxon>
        <taxon>Sordariomycetes</taxon>
        <taxon>Hypocreomycetidae</taxon>
        <taxon>Glomerellales</taxon>
        <taxon>Plectosphaerellaceae</taxon>
        <taxon>Verticillium</taxon>
    </lineage>
</organism>
<proteinExistence type="predicted"/>
<feature type="compositionally biased region" description="Pro residues" evidence="1">
    <location>
        <begin position="34"/>
        <end position="44"/>
    </location>
</feature>
<dbReference type="EMBL" id="CVQH01004335">
    <property type="protein sequence ID" value="CRK13003.1"/>
    <property type="molecule type" value="Genomic_DNA"/>
</dbReference>
<feature type="compositionally biased region" description="Polar residues" evidence="1">
    <location>
        <begin position="76"/>
        <end position="85"/>
    </location>
</feature>